<reference evidence="8" key="1">
    <citation type="submission" date="2018-02" db="EMBL/GenBank/DDBJ databases">
        <authorList>
            <person name="Cohen D.B."/>
            <person name="Kent A.D."/>
        </authorList>
    </citation>
    <scope>NUCLEOTIDE SEQUENCE</scope>
</reference>
<organism evidence="8">
    <name type="scientific">Fagus sylvatica</name>
    <name type="common">Beechnut</name>
    <dbReference type="NCBI Taxonomy" id="28930"/>
    <lineage>
        <taxon>Eukaryota</taxon>
        <taxon>Viridiplantae</taxon>
        <taxon>Streptophyta</taxon>
        <taxon>Embryophyta</taxon>
        <taxon>Tracheophyta</taxon>
        <taxon>Spermatophyta</taxon>
        <taxon>Magnoliopsida</taxon>
        <taxon>eudicotyledons</taxon>
        <taxon>Gunneridae</taxon>
        <taxon>Pentapetalae</taxon>
        <taxon>rosids</taxon>
        <taxon>fabids</taxon>
        <taxon>Fagales</taxon>
        <taxon>Fagaceae</taxon>
        <taxon>Fagus</taxon>
    </lineage>
</organism>
<dbReference type="GO" id="GO:0003724">
    <property type="term" value="F:RNA helicase activity"/>
    <property type="evidence" value="ECO:0007669"/>
    <property type="project" value="InterPro"/>
</dbReference>
<keyword evidence="4" id="KW-0067">ATP-binding</keyword>
<gene>
    <name evidence="8" type="ORF">FSB_LOCUS15298</name>
</gene>
<feature type="short sequence motif" description="Q motif" evidence="5">
    <location>
        <begin position="244"/>
        <end position="272"/>
    </location>
</feature>
<protein>
    <recommendedName>
        <fullName evidence="7">DEAD-box RNA helicase Q domain-containing protein</fullName>
    </recommendedName>
</protein>
<dbReference type="SUPFAM" id="SSF52540">
    <property type="entry name" value="P-loop containing nucleoside triphosphate hydrolases"/>
    <property type="match status" value="1"/>
</dbReference>
<accession>A0A2N9F925</accession>
<dbReference type="InterPro" id="IPR053234">
    <property type="entry name" value="RPM1_Interactor"/>
</dbReference>
<evidence type="ECO:0000313" key="8">
    <source>
        <dbReference type="EMBL" id="SPC87416.1"/>
    </source>
</evidence>
<dbReference type="PANTHER" id="PTHR33443">
    <property type="entry name" value="ZGC:112980"/>
    <property type="match status" value="1"/>
</dbReference>
<keyword evidence="3" id="KW-0347">Helicase</keyword>
<evidence type="ECO:0000256" key="3">
    <source>
        <dbReference type="ARBA" id="ARBA00022806"/>
    </source>
</evidence>
<evidence type="ECO:0000256" key="1">
    <source>
        <dbReference type="ARBA" id="ARBA00022741"/>
    </source>
</evidence>
<dbReference type="PROSITE" id="PS51195">
    <property type="entry name" value="Q_MOTIF"/>
    <property type="match status" value="1"/>
</dbReference>
<keyword evidence="2" id="KW-0378">Hydrolase</keyword>
<feature type="region of interest" description="Disordered" evidence="6">
    <location>
        <begin position="1"/>
        <end position="45"/>
    </location>
</feature>
<dbReference type="InterPro" id="IPR014014">
    <property type="entry name" value="RNA_helicase_DEAD_Q_motif"/>
</dbReference>
<evidence type="ECO:0000259" key="7">
    <source>
        <dbReference type="PROSITE" id="PS51195"/>
    </source>
</evidence>
<keyword evidence="1" id="KW-0547">Nucleotide-binding</keyword>
<evidence type="ECO:0000256" key="4">
    <source>
        <dbReference type="ARBA" id="ARBA00022840"/>
    </source>
</evidence>
<dbReference type="PANTHER" id="PTHR33443:SF30">
    <property type="entry name" value="SARCOSINE DEHYDROGENASE-2C PROTEIN"/>
    <property type="match status" value="1"/>
</dbReference>
<dbReference type="Gene3D" id="3.40.50.300">
    <property type="entry name" value="P-loop containing nucleotide triphosphate hydrolases"/>
    <property type="match status" value="1"/>
</dbReference>
<evidence type="ECO:0000256" key="6">
    <source>
        <dbReference type="SAM" id="MobiDB-lite"/>
    </source>
</evidence>
<evidence type="ECO:0000256" key="2">
    <source>
        <dbReference type="ARBA" id="ARBA00022801"/>
    </source>
</evidence>
<dbReference type="GO" id="GO:0016787">
    <property type="term" value="F:hydrolase activity"/>
    <property type="evidence" value="ECO:0007669"/>
    <property type="project" value="UniProtKB-KW"/>
</dbReference>
<dbReference type="InterPro" id="IPR027417">
    <property type="entry name" value="P-loop_NTPase"/>
</dbReference>
<dbReference type="GO" id="GO:0005524">
    <property type="term" value="F:ATP binding"/>
    <property type="evidence" value="ECO:0007669"/>
    <property type="project" value="UniProtKB-KW"/>
</dbReference>
<name>A0A2N9F925_FAGSY</name>
<sequence length="314" mass="35085">MEENKNGTKVTEISPSSSEKVGRRIIPSSSPFSGEEDESPIKAPIFSSSERVGRRIIPSSSPFSGEEDESPIKTPIFCVKRDADIKRIEEIEDCFILDFDPFDSIDLSKLSITDAHSELSVVAEKGQVACRDYPHSRHLCLKFPFETTPHENYCKLLPRASPGWSMNKHIAMLQNMLEIGSPREIRGKSYQLCPNEEVFHSSCFIVEPCQTWAARVWAGKISGELLLLEEALEFETSREVQVVTSFNDMGLKEELLRGIYSYGFDKPSAIQQRAVVPILLGRDVIAQAQFGTGKTSMIAGNGELFSEREKTGSR</sequence>
<feature type="compositionally biased region" description="Polar residues" evidence="6">
    <location>
        <begin position="7"/>
        <end position="19"/>
    </location>
</feature>
<dbReference type="EMBL" id="OIVN01000920">
    <property type="protein sequence ID" value="SPC87416.1"/>
    <property type="molecule type" value="Genomic_DNA"/>
</dbReference>
<evidence type="ECO:0000256" key="5">
    <source>
        <dbReference type="PROSITE-ProRule" id="PRU00552"/>
    </source>
</evidence>
<dbReference type="AlphaFoldDB" id="A0A2N9F925"/>
<feature type="domain" description="DEAD-box RNA helicase Q" evidence="7">
    <location>
        <begin position="244"/>
        <end position="272"/>
    </location>
</feature>
<proteinExistence type="predicted"/>